<dbReference type="Proteomes" id="UP001519287">
    <property type="component" value="Unassembled WGS sequence"/>
</dbReference>
<proteinExistence type="predicted"/>
<comment type="caution">
    <text evidence="1">The sequence shown here is derived from an EMBL/GenBank/DDBJ whole genome shotgun (WGS) entry which is preliminary data.</text>
</comment>
<keyword evidence="2" id="KW-1185">Reference proteome</keyword>
<gene>
    <name evidence="1" type="ORF">J2Z66_005453</name>
</gene>
<organism evidence="1 2">
    <name type="scientific">Paenibacillus eucommiae</name>
    <dbReference type="NCBI Taxonomy" id="1355755"/>
    <lineage>
        <taxon>Bacteria</taxon>
        <taxon>Bacillati</taxon>
        <taxon>Bacillota</taxon>
        <taxon>Bacilli</taxon>
        <taxon>Bacillales</taxon>
        <taxon>Paenibacillaceae</taxon>
        <taxon>Paenibacillus</taxon>
    </lineage>
</organism>
<accession>A0ABS4J1X6</accession>
<dbReference type="EMBL" id="JAGGLB010000021">
    <property type="protein sequence ID" value="MBP1993827.1"/>
    <property type="molecule type" value="Genomic_DNA"/>
</dbReference>
<protein>
    <submittedName>
        <fullName evidence="1">Uncharacterized protein</fullName>
    </submittedName>
</protein>
<evidence type="ECO:0000313" key="1">
    <source>
        <dbReference type="EMBL" id="MBP1993827.1"/>
    </source>
</evidence>
<reference evidence="1 2" key="1">
    <citation type="submission" date="2021-03" db="EMBL/GenBank/DDBJ databases">
        <title>Genomic Encyclopedia of Type Strains, Phase IV (KMG-IV): sequencing the most valuable type-strain genomes for metagenomic binning, comparative biology and taxonomic classification.</title>
        <authorList>
            <person name="Goeker M."/>
        </authorList>
    </citation>
    <scope>NUCLEOTIDE SEQUENCE [LARGE SCALE GENOMIC DNA]</scope>
    <source>
        <strain evidence="1 2">DSM 26048</strain>
    </source>
</reference>
<evidence type="ECO:0000313" key="2">
    <source>
        <dbReference type="Proteomes" id="UP001519287"/>
    </source>
</evidence>
<dbReference type="RefSeq" id="WP_209975698.1">
    <property type="nucleotide sequence ID" value="NZ_JAGGLB010000021.1"/>
</dbReference>
<sequence length="371" mass="41007">MFADYVVLMVASAVELTVSNLEAAEMGLGISEVEGISVNRRERTIDGSTILGWNPEDACDRSVQTVCFRRKDQSVIATLVNFACHPVVLGKEISEYSSDFVGPLRKMVKKVLGGECLFLQGAAGNILPLEGFSETKGLEVEFGTKLAIKAIESIINPIEPEIVIEKHDFASTTPISVYRRKPMETTFSQSQPMISAKEEWVRFPFRSLPTRNELEAEVERREQEMTLLKENPYARNSTNTIKYHIDWAKAILKRMDEGSLKPYVDAPLQSIRIGNLGICAAPGGIFNEIGLAVKAHSKAKLTLYCGYSNGILGYFPTAQEYPHGGYEPNVSHRGYAMPAAFDPQCESILIEKGSILLNGLFDEDESGLMPT</sequence>
<name>A0ABS4J1X6_9BACL</name>